<feature type="signal peptide" evidence="6">
    <location>
        <begin position="1"/>
        <end position="22"/>
    </location>
</feature>
<keyword evidence="9" id="KW-1185">Reference proteome</keyword>
<dbReference type="InterPro" id="IPR036962">
    <property type="entry name" value="Glyco_hydro_3_N_sf"/>
</dbReference>
<dbReference type="PRINTS" id="PR00133">
    <property type="entry name" value="GLHYDRLASE3"/>
</dbReference>
<dbReference type="InterPro" id="IPR013783">
    <property type="entry name" value="Ig-like_fold"/>
</dbReference>
<dbReference type="InterPro" id="IPR001764">
    <property type="entry name" value="Glyco_hydro_3_N"/>
</dbReference>
<protein>
    <submittedName>
        <fullName evidence="8">Glycosyl hydrolase</fullName>
    </submittedName>
</protein>
<keyword evidence="3" id="KW-0119">Carbohydrate metabolism</keyword>
<evidence type="ECO:0000256" key="4">
    <source>
        <dbReference type="ARBA" id="ARBA00023295"/>
    </source>
</evidence>
<dbReference type="InterPro" id="IPR050288">
    <property type="entry name" value="Cellulose_deg_GH3"/>
</dbReference>
<reference evidence="8 9" key="1">
    <citation type="submission" date="2018-03" db="EMBL/GenBank/DDBJ databases">
        <title>Genome sequencing of Phreatobacter sp.</title>
        <authorList>
            <person name="Kim S.-J."/>
            <person name="Heo J."/>
            <person name="Kwon S.-W."/>
        </authorList>
    </citation>
    <scope>NUCLEOTIDE SEQUENCE [LARGE SCALE GENOMIC DNA]</scope>
    <source>
        <strain evidence="8 9">S-12</strain>
    </source>
</reference>
<dbReference type="InterPro" id="IPR019800">
    <property type="entry name" value="Glyco_hydro_3_AS"/>
</dbReference>
<feature type="chain" id="PRO_5015777643" evidence="6">
    <location>
        <begin position="23"/>
        <end position="737"/>
    </location>
</feature>
<dbReference type="SMART" id="SM01217">
    <property type="entry name" value="Fn3_like"/>
    <property type="match status" value="1"/>
</dbReference>
<gene>
    <name evidence="8" type="ORF">C6569_10000</name>
</gene>
<dbReference type="RefSeq" id="WP_106748706.1">
    <property type="nucleotide sequence ID" value="NZ_CP027668.1"/>
</dbReference>
<dbReference type="Gene3D" id="3.40.50.1700">
    <property type="entry name" value="Glycoside hydrolase family 3 C-terminal domain"/>
    <property type="match status" value="1"/>
</dbReference>
<dbReference type="Gene3D" id="2.60.40.10">
    <property type="entry name" value="Immunoglobulins"/>
    <property type="match status" value="1"/>
</dbReference>
<comment type="similarity">
    <text evidence="1 5">Belongs to the glycosyl hydrolase 3 family.</text>
</comment>
<accession>A0A2S0NB42</accession>
<dbReference type="Pfam" id="PF14310">
    <property type="entry name" value="Fn3-like"/>
    <property type="match status" value="1"/>
</dbReference>
<evidence type="ECO:0000313" key="9">
    <source>
        <dbReference type="Proteomes" id="UP000237889"/>
    </source>
</evidence>
<dbReference type="SUPFAM" id="SSF51445">
    <property type="entry name" value="(Trans)glycosidases"/>
    <property type="match status" value="1"/>
</dbReference>
<dbReference type="Pfam" id="PF01915">
    <property type="entry name" value="Glyco_hydro_3_C"/>
    <property type="match status" value="1"/>
</dbReference>
<evidence type="ECO:0000259" key="7">
    <source>
        <dbReference type="SMART" id="SM01217"/>
    </source>
</evidence>
<sequence length="737" mass="79772">MTALIRRLLPLLLALAPLEALAQQPSGPPALAWKPGAEARAIERRIDALLARMTMAEKIGQLNLRGRGDDFRPEWVAEGRTGVVMNFTAPAEIAAVRARVAQSRLKIPLILGLDAINGFATYFPQPIGQASTFNPRLVELASYWSAREARAVGINWTFAPMIDMTRDARWGRNMEGAGEDVHLASVVAAARVTGYHRGGLATSSKHFVGYGAPEGGRDYNSVWIPVSQLWDYQLPPFRAAIAAGTFTVMTSLSAMNGIAATGDRALVTGILKQRFGFRGFVVSDFDSVRELINHGMAADRAEAARKAFLAGVDVDMMSGAYDAHLADEIRAGRVPAAALDDAVRRVLRVKFHMGLFDEPPFDPATAARDLATPASREASLAVARESIVMLRNHEQALPLRSSVRSIAVVGGAATHQEDWQYSDNAGLPRVRPPKLPDELSRLLGPEVAVSFAPGLATHCNLAAGDTAGAVRTAEAADIVVVMLGEDCEQIGEGTSRAHLDLPPVQQALLDALIATGKPVVVILHTTRPFVLTRFEGRVAAILQAFHLGTEGRTALAEVITGRVNPSGKLPMTFPRATGQVPIYYDRLPTGRPRLTDARYETGYTDEKLEPLYPFGFGLSFSRFAFEALTLDARRFARDGTVAGSVRVANTVGPAGKEVVQVYVHQRVGSRSRPLRQLRFFEKVEVAAGGHATVRFAFPVRSLGFHDDQGRFRIEPGEYDVYVGGDSNATLTARFTVN</sequence>
<keyword evidence="4 5" id="KW-0326">Glycosidase</keyword>
<dbReference type="GO" id="GO:0005975">
    <property type="term" value="P:carbohydrate metabolic process"/>
    <property type="evidence" value="ECO:0007669"/>
    <property type="project" value="InterPro"/>
</dbReference>
<dbReference type="OrthoDB" id="9781691at2"/>
<dbReference type="EMBL" id="CP027668">
    <property type="protein sequence ID" value="AVO45365.1"/>
    <property type="molecule type" value="Genomic_DNA"/>
</dbReference>
<dbReference type="PANTHER" id="PTHR42715">
    <property type="entry name" value="BETA-GLUCOSIDASE"/>
    <property type="match status" value="1"/>
</dbReference>
<evidence type="ECO:0000256" key="6">
    <source>
        <dbReference type="SAM" id="SignalP"/>
    </source>
</evidence>
<dbReference type="KEGG" id="phr:C6569_10000"/>
<evidence type="ECO:0000256" key="3">
    <source>
        <dbReference type="ARBA" id="ARBA00023277"/>
    </source>
</evidence>
<evidence type="ECO:0000256" key="5">
    <source>
        <dbReference type="RuleBase" id="RU361161"/>
    </source>
</evidence>
<dbReference type="Gene3D" id="3.20.20.300">
    <property type="entry name" value="Glycoside hydrolase, family 3, N-terminal domain"/>
    <property type="match status" value="1"/>
</dbReference>
<dbReference type="Pfam" id="PF00933">
    <property type="entry name" value="Glyco_hydro_3"/>
    <property type="match status" value="1"/>
</dbReference>
<evidence type="ECO:0000313" key="8">
    <source>
        <dbReference type="EMBL" id="AVO45365.1"/>
    </source>
</evidence>
<keyword evidence="2 5" id="KW-0378">Hydrolase</keyword>
<dbReference type="InterPro" id="IPR002772">
    <property type="entry name" value="Glyco_hydro_3_C"/>
</dbReference>
<feature type="domain" description="Fibronectin type III-like" evidence="7">
    <location>
        <begin position="657"/>
        <end position="726"/>
    </location>
</feature>
<evidence type="ECO:0000256" key="1">
    <source>
        <dbReference type="ARBA" id="ARBA00005336"/>
    </source>
</evidence>
<proteinExistence type="inferred from homology"/>
<dbReference type="GO" id="GO:0004553">
    <property type="term" value="F:hydrolase activity, hydrolyzing O-glycosyl compounds"/>
    <property type="evidence" value="ECO:0007669"/>
    <property type="project" value="InterPro"/>
</dbReference>
<dbReference type="InterPro" id="IPR017853">
    <property type="entry name" value="GH"/>
</dbReference>
<dbReference type="PANTHER" id="PTHR42715:SF10">
    <property type="entry name" value="BETA-GLUCOSIDASE"/>
    <property type="match status" value="1"/>
</dbReference>
<dbReference type="PROSITE" id="PS00775">
    <property type="entry name" value="GLYCOSYL_HYDROL_F3"/>
    <property type="match status" value="1"/>
</dbReference>
<dbReference type="AlphaFoldDB" id="A0A2S0NB42"/>
<dbReference type="Proteomes" id="UP000237889">
    <property type="component" value="Chromosome"/>
</dbReference>
<evidence type="ECO:0000256" key="2">
    <source>
        <dbReference type="ARBA" id="ARBA00022801"/>
    </source>
</evidence>
<dbReference type="SUPFAM" id="SSF52279">
    <property type="entry name" value="Beta-D-glucan exohydrolase, C-terminal domain"/>
    <property type="match status" value="1"/>
</dbReference>
<dbReference type="InterPro" id="IPR026891">
    <property type="entry name" value="Fn3-like"/>
</dbReference>
<keyword evidence="6" id="KW-0732">Signal</keyword>
<dbReference type="InterPro" id="IPR036881">
    <property type="entry name" value="Glyco_hydro_3_C_sf"/>
</dbReference>
<name>A0A2S0NB42_9HYPH</name>
<organism evidence="8 9">
    <name type="scientific">Phreatobacter cathodiphilus</name>
    <dbReference type="NCBI Taxonomy" id="1868589"/>
    <lineage>
        <taxon>Bacteria</taxon>
        <taxon>Pseudomonadati</taxon>
        <taxon>Pseudomonadota</taxon>
        <taxon>Alphaproteobacteria</taxon>
        <taxon>Hyphomicrobiales</taxon>
        <taxon>Phreatobacteraceae</taxon>
        <taxon>Phreatobacter</taxon>
    </lineage>
</organism>